<gene>
    <name evidence="2" type="ORF">EVAR_85212_1</name>
</gene>
<dbReference type="PANTHER" id="PTHR46599:SF6">
    <property type="entry name" value="DUAL SPECIFICITY PHOSPHATASE 26"/>
    <property type="match status" value="1"/>
</dbReference>
<accession>A0A4C1VYE7</accession>
<dbReference type="AlphaFoldDB" id="A0A4C1VYE7"/>
<dbReference type="Proteomes" id="UP000299102">
    <property type="component" value="Unassembled WGS sequence"/>
</dbReference>
<proteinExistence type="predicted"/>
<evidence type="ECO:0000313" key="3">
    <source>
        <dbReference type="Proteomes" id="UP000299102"/>
    </source>
</evidence>
<comment type="caution">
    <text evidence="2">The sequence shown here is derived from an EMBL/GenBank/DDBJ whole genome shotgun (WGS) entry which is preliminary data.</text>
</comment>
<keyword evidence="3" id="KW-1185">Reference proteome</keyword>
<name>A0A4C1VYE7_EUMVA</name>
<feature type="domain" description="PiggyBac transposable element-derived protein" evidence="1">
    <location>
        <begin position="5"/>
        <end position="159"/>
    </location>
</feature>
<evidence type="ECO:0000313" key="2">
    <source>
        <dbReference type="EMBL" id="GBP44058.1"/>
    </source>
</evidence>
<dbReference type="PANTHER" id="PTHR46599">
    <property type="entry name" value="PIGGYBAC TRANSPOSABLE ELEMENT-DERIVED PROTEIN 4"/>
    <property type="match status" value="1"/>
</dbReference>
<reference evidence="2 3" key="1">
    <citation type="journal article" date="2019" name="Commun. Biol.">
        <title>The bagworm genome reveals a unique fibroin gene that provides high tensile strength.</title>
        <authorList>
            <person name="Kono N."/>
            <person name="Nakamura H."/>
            <person name="Ohtoshi R."/>
            <person name="Tomita M."/>
            <person name="Numata K."/>
            <person name="Arakawa K."/>
        </authorList>
    </citation>
    <scope>NUCLEOTIDE SEQUENCE [LARGE SCALE GENOMIC DNA]</scope>
</reference>
<dbReference type="STRING" id="151549.A0A4C1VYE7"/>
<evidence type="ECO:0000259" key="1">
    <source>
        <dbReference type="Pfam" id="PF13843"/>
    </source>
</evidence>
<dbReference type="EMBL" id="BGZK01000446">
    <property type="protein sequence ID" value="GBP44058.1"/>
    <property type="molecule type" value="Genomic_DNA"/>
</dbReference>
<dbReference type="Pfam" id="PF13843">
    <property type="entry name" value="DDE_Tnp_1_7"/>
    <property type="match status" value="1"/>
</dbReference>
<dbReference type="OrthoDB" id="10057959at2759"/>
<dbReference type="InterPro" id="IPR029526">
    <property type="entry name" value="PGBD"/>
</dbReference>
<protein>
    <recommendedName>
        <fullName evidence="1">PiggyBac transposable element-derived protein domain-containing protein</fullName>
    </recommendedName>
</protein>
<organism evidence="2 3">
    <name type="scientific">Eumeta variegata</name>
    <name type="common">Bagworm moth</name>
    <name type="synonym">Eumeta japonica</name>
    <dbReference type="NCBI Taxonomy" id="151549"/>
    <lineage>
        <taxon>Eukaryota</taxon>
        <taxon>Metazoa</taxon>
        <taxon>Ecdysozoa</taxon>
        <taxon>Arthropoda</taxon>
        <taxon>Hexapoda</taxon>
        <taxon>Insecta</taxon>
        <taxon>Pterygota</taxon>
        <taxon>Neoptera</taxon>
        <taxon>Endopterygota</taxon>
        <taxon>Lepidoptera</taxon>
        <taxon>Glossata</taxon>
        <taxon>Ditrysia</taxon>
        <taxon>Tineoidea</taxon>
        <taxon>Psychidae</taxon>
        <taxon>Oiketicinae</taxon>
        <taxon>Eumeta</taxon>
    </lineage>
</organism>
<sequence length="239" mass="27486">MAVPTQSVLRLSKVVENSNRNITADNWFSSIPLVDILLKRGLTYLGTLKKNKAEIPPCFLPNKNRALESSLYGFTKDFTLLSYVAKKNKAVFLISSSHHNQETDTNTGKLVMIVDYNHTKCGVDEVDKKCSIYSCSRKTHRWPMAIFQRMLDMAGTNSFVLYQMSADSDDKMRRGSFILNMAGELVLDHVKIRVHNERLPRELRMTISRVLGKDLPPHHQQLERFHKVEENYALFVLQK</sequence>